<accession>A0A2X0MM13</accession>
<protein>
    <submittedName>
        <fullName evidence="1">BQ5605_C024g09915 protein</fullName>
    </submittedName>
</protein>
<sequence length="72" mass="7253">MVAAAALVTSTGSSSTTTANAPTAATYLDDDMHNSFFSLGAIPWHTIDLVSCSSFTLARSVASALVPGGCQS</sequence>
<dbReference type="EMBL" id="FQNC01000086">
    <property type="protein sequence ID" value="SGZ26439.1"/>
    <property type="molecule type" value="Genomic_DNA"/>
</dbReference>
<keyword evidence="2" id="KW-1185">Reference proteome</keyword>
<reference evidence="1 2" key="1">
    <citation type="submission" date="2016-11" db="EMBL/GenBank/DDBJ databases">
        <authorList>
            <person name="Jaros S."/>
            <person name="Januszkiewicz K."/>
            <person name="Wedrychowicz H."/>
        </authorList>
    </citation>
    <scope>NUCLEOTIDE SEQUENCE [LARGE SCALE GENOMIC DNA]</scope>
</reference>
<gene>
    <name evidence="1" type="primary">BQ5605_C024g09915</name>
    <name evidence="1" type="ORF">BQ5605_C024G09915</name>
</gene>
<name>A0A2X0MM13_9BASI</name>
<proteinExistence type="predicted"/>
<evidence type="ECO:0000313" key="2">
    <source>
        <dbReference type="Proteomes" id="UP000249464"/>
    </source>
</evidence>
<dbReference type="Proteomes" id="UP000249464">
    <property type="component" value="Unassembled WGS sequence"/>
</dbReference>
<evidence type="ECO:0000313" key="1">
    <source>
        <dbReference type="EMBL" id="SGZ26439.1"/>
    </source>
</evidence>
<organism evidence="1 2">
    <name type="scientific">Microbotryum silenes-dioicae</name>
    <dbReference type="NCBI Taxonomy" id="796604"/>
    <lineage>
        <taxon>Eukaryota</taxon>
        <taxon>Fungi</taxon>
        <taxon>Dikarya</taxon>
        <taxon>Basidiomycota</taxon>
        <taxon>Pucciniomycotina</taxon>
        <taxon>Microbotryomycetes</taxon>
        <taxon>Microbotryales</taxon>
        <taxon>Microbotryaceae</taxon>
        <taxon>Microbotryum</taxon>
    </lineage>
</organism>
<dbReference type="AlphaFoldDB" id="A0A2X0MM13"/>